<accession>J4I8B7</accession>
<comment type="subcellular location">
    <subcellularLocation>
        <location evidence="1">Nucleus inner membrane</location>
    </subcellularLocation>
</comment>
<dbReference type="GO" id="GO:0071763">
    <property type="term" value="P:nuclear membrane organization"/>
    <property type="evidence" value="ECO:0007669"/>
    <property type="project" value="TreeGrafter"/>
</dbReference>
<evidence type="ECO:0008006" key="12">
    <source>
        <dbReference type="Google" id="ProtNLM"/>
    </source>
</evidence>
<keyword evidence="4" id="KW-1133">Transmembrane helix</keyword>
<dbReference type="PANTHER" id="PTHR47808">
    <property type="entry name" value="INNER NUCLEAR MEMBRANE PROTEIN HEH2-RELATED"/>
    <property type="match status" value="1"/>
</dbReference>
<dbReference type="OrthoDB" id="5376590at2759"/>
<dbReference type="GO" id="GO:0005637">
    <property type="term" value="C:nuclear inner membrane"/>
    <property type="evidence" value="ECO:0007669"/>
    <property type="project" value="UniProtKB-SubCell"/>
</dbReference>
<evidence type="ECO:0000313" key="10">
    <source>
        <dbReference type="EMBL" id="CCL99131.1"/>
    </source>
</evidence>
<organism evidence="10 11">
    <name type="scientific">Fibroporia radiculosa</name>
    <dbReference type="NCBI Taxonomy" id="599839"/>
    <lineage>
        <taxon>Eukaryota</taxon>
        <taxon>Fungi</taxon>
        <taxon>Dikarya</taxon>
        <taxon>Basidiomycota</taxon>
        <taxon>Agaricomycotina</taxon>
        <taxon>Agaricomycetes</taxon>
        <taxon>Polyporales</taxon>
        <taxon>Fibroporiaceae</taxon>
        <taxon>Fibroporia</taxon>
    </lineage>
</organism>
<keyword evidence="11" id="KW-1185">Reference proteome</keyword>
<evidence type="ECO:0000256" key="2">
    <source>
        <dbReference type="ARBA" id="ARBA00022553"/>
    </source>
</evidence>
<dbReference type="GO" id="GO:0005783">
    <property type="term" value="C:endoplasmic reticulum"/>
    <property type="evidence" value="ECO:0007669"/>
    <property type="project" value="TreeGrafter"/>
</dbReference>
<evidence type="ECO:0000313" key="11">
    <source>
        <dbReference type="Proteomes" id="UP000006352"/>
    </source>
</evidence>
<dbReference type="GO" id="GO:0003682">
    <property type="term" value="F:chromatin binding"/>
    <property type="evidence" value="ECO:0007669"/>
    <property type="project" value="InterPro"/>
</dbReference>
<dbReference type="GeneID" id="24094042"/>
<dbReference type="PANTHER" id="PTHR47808:SF2">
    <property type="entry name" value="LEM DOMAIN-CONTAINING PROTEIN 2"/>
    <property type="match status" value="1"/>
</dbReference>
<evidence type="ECO:0000256" key="3">
    <source>
        <dbReference type="ARBA" id="ARBA00022692"/>
    </source>
</evidence>
<keyword evidence="6" id="KW-0539">Nucleus</keyword>
<keyword evidence="2" id="KW-0597">Phosphoprotein</keyword>
<dbReference type="STRING" id="599839.J4I8B7"/>
<dbReference type="Proteomes" id="UP000006352">
    <property type="component" value="Unassembled WGS sequence"/>
</dbReference>
<dbReference type="Gene3D" id="1.10.10.1180">
    <property type="entry name" value="MAN1, winged-helix domain"/>
    <property type="match status" value="1"/>
</dbReference>
<dbReference type="InterPro" id="IPR044780">
    <property type="entry name" value="Heh2/Src1"/>
</dbReference>
<dbReference type="GO" id="GO:0034399">
    <property type="term" value="C:nuclear periphery"/>
    <property type="evidence" value="ECO:0007669"/>
    <property type="project" value="TreeGrafter"/>
</dbReference>
<evidence type="ECO:0000256" key="1">
    <source>
        <dbReference type="ARBA" id="ARBA00004540"/>
    </source>
</evidence>
<keyword evidence="5" id="KW-0472">Membrane</keyword>
<dbReference type="InterPro" id="IPR025856">
    <property type="entry name" value="HeH/LEM_domain"/>
</dbReference>
<dbReference type="Pfam" id="PF09402">
    <property type="entry name" value="MSC"/>
    <property type="match status" value="1"/>
</dbReference>
<sequence>MSRMTAAQIISIGEYLNPDFDPSSLTVPQLLGVFGYHNVNYPSQHTKAKLVQLFNEEIKPKVGKFKKERLKRENSQASDDGIKDGITGKPISESKKPVRRSSRRSSQAPVQAQEPDLEPAASKRRRSSAQPSLGGPSRRKTAKPAEPVVIEESEPEEDIVIRKVSRSKKSTTDAATQARRISQAFAEDSGWEDNNVFQSGAESSSPLRPSPVRTRQRRTSVASRLPVKSRKSMSAPPQYEQASPEKGKQPEILKERARSIKPPSSRFEPRLPPGIARETRATTSRATRTPGPELSDERKIIVIPDDVKEEEEVSDMEMKELEALRQSITGPTLEPLEVPDVIQEEAVVAEDDDGEDGELQEEVAAVSQRISEGGRIVSRERPSGPGPASLLLRVMLVLLALGGSGLFYGHKRESAQIGFCEAGKSSNVILDALRARRAAIESCNEHNRTSLYPPDSTLPVSFAEPTPTPQSSSGTQDGAVYMSDAELCPPLPLLPLPQADACTPCPRHATCVPDIVTCDSGYVLKSHPLLSFMPVPGTAPLSSPSSRYLTTFTRPGSILSPSADLPELVYSAVSMVLDGVPGIGPVAFPPRCVEDPRRRRHIGVLGKAVEALLASERGRRLCEGVGVGEPEGDDISEAKKWGLELERLKEDLRRKTAPNLLPTLDDTFNEAIQQLLNWGGVFMGEDADGKRFLAHRTPSMSWDCALKVKARDAWEEWRSSVVGSAVLILSILGLRRRRAQNTAENERVAALVQVALDLLRNQELAHHTDPVTAPHPYLSSLQLRDLILQDEHSVRVRQRLWTRVERVVESNANVRTNLEEVKGGDELRVWRWVGSAGAIGPASGAKDENLRIAA</sequence>
<feature type="compositionally biased region" description="Polar residues" evidence="7">
    <location>
        <begin position="195"/>
        <end position="207"/>
    </location>
</feature>
<protein>
    <recommendedName>
        <fullName evidence="12">Man1/Src1 C-terminal domain-containing protein</fullName>
    </recommendedName>
</protein>
<evidence type="ECO:0000259" key="9">
    <source>
        <dbReference type="Pfam" id="PF12949"/>
    </source>
</evidence>
<evidence type="ECO:0000259" key="8">
    <source>
        <dbReference type="Pfam" id="PF09402"/>
    </source>
</evidence>
<name>J4I8B7_9APHY</name>
<dbReference type="InterPro" id="IPR041885">
    <property type="entry name" value="MAN1_winged_helix_dom"/>
</dbReference>
<feature type="region of interest" description="Disordered" evidence="7">
    <location>
        <begin position="65"/>
        <end position="294"/>
    </location>
</feature>
<dbReference type="InParanoid" id="J4I8B7"/>
<dbReference type="CDD" id="cd12935">
    <property type="entry name" value="LEM_like"/>
    <property type="match status" value="1"/>
</dbReference>
<feature type="region of interest" description="Disordered" evidence="7">
    <location>
        <begin position="448"/>
        <end position="478"/>
    </location>
</feature>
<reference evidence="10 11" key="1">
    <citation type="journal article" date="2012" name="Appl. Environ. Microbiol.">
        <title>Short-read sequencing for genomic analysis of the brown rot fungus Fibroporia radiculosa.</title>
        <authorList>
            <person name="Tang J.D."/>
            <person name="Perkins A.D."/>
            <person name="Sonstegard T.S."/>
            <person name="Schroeder S.G."/>
            <person name="Burgess S.C."/>
            <person name="Diehl S.V."/>
        </authorList>
    </citation>
    <scope>NUCLEOTIDE SEQUENCE [LARGE SCALE GENOMIC DNA]</scope>
    <source>
        <strain evidence="10 11">TFFH 294</strain>
    </source>
</reference>
<feature type="domain" description="Man1/Src1-like C-terminal" evidence="8">
    <location>
        <begin position="399"/>
        <end position="835"/>
    </location>
</feature>
<dbReference type="InterPro" id="IPR018996">
    <property type="entry name" value="Man1/Src1-like_C"/>
</dbReference>
<keyword evidence="3" id="KW-0812">Transmembrane</keyword>
<evidence type="ECO:0000256" key="4">
    <source>
        <dbReference type="ARBA" id="ARBA00022989"/>
    </source>
</evidence>
<dbReference type="HOGENOM" id="CLU_010838_1_0_1"/>
<evidence type="ECO:0000256" key="5">
    <source>
        <dbReference type="ARBA" id="ARBA00023136"/>
    </source>
</evidence>
<dbReference type="AlphaFoldDB" id="J4I8B7"/>
<dbReference type="Pfam" id="PF12949">
    <property type="entry name" value="HeH"/>
    <property type="match status" value="1"/>
</dbReference>
<feature type="compositionally biased region" description="Acidic residues" evidence="7">
    <location>
        <begin position="149"/>
        <end position="158"/>
    </location>
</feature>
<dbReference type="RefSeq" id="XP_012178414.1">
    <property type="nucleotide sequence ID" value="XM_012323024.1"/>
</dbReference>
<evidence type="ECO:0000256" key="6">
    <source>
        <dbReference type="ARBA" id="ARBA00023242"/>
    </source>
</evidence>
<feature type="domain" description="HeH/LEM" evidence="9">
    <location>
        <begin position="22"/>
        <end position="56"/>
    </location>
</feature>
<proteinExistence type="predicted"/>
<feature type="compositionally biased region" description="Basic and acidic residues" evidence="7">
    <location>
        <begin position="243"/>
        <end position="258"/>
    </location>
</feature>
<dbReference type="EMBL" id="HE796917">
    <property type="protein sequence ID" value="CCL99131.1"/>
    <property type="molecule type" value="Genomic_DNA"/>
</dbReference>
<evidence type="ECO:0000256" key="7">
    <source>
        <dbReference type="SAM" id="MobiDB-lite"/>
    </source>
</evidence>
<gene>
    <name evidence="10" type="ORF">FIBRA_01145</name>
</gene>